<evidence type="ECO:0000259" key="7">
    <source>
        <dbReference type="Pfam" id="PF08544"/>
    </source>
</evidence>
<dbReference type="EMBL" id="MHRJ01000052">
    <property type="protein sequence ID" value="OHA21123.1"/>
    <property type="molecule type" value="Genomic_DNA"/>
</dbReference>
<dbReference type="InterPro" id="IPR036554">
    <property type="entry name" value="GHMP_kinase_C_sf"/>
</dbReference>
<sequence>MILSRTPFRLPLGGGSTDLPSYYKKHGGFIFAVTIDLYMDVLIKQTRADDLINVHYKSFEGVPRVDQIEHPLAREALKMTGIKKGVSISFKADTPAGTGLGSSGACSVALLKGLSLYAGREMSQRKAAEKSFEMTQALGLPDGVQDPYVCAHGGFVLLDIEKDGTVSVRKPRIAAKTVQHFFNNCLFYYTGVARESKHILAEQDARKVLELKHHIKGIGREVYRAFRRGELDAFGELMHEHWNVKKAMSLKMTSDSFDEIYDSARRVGALGGKILGAGGGGYFIFYCPSERKKQAVRRALARFGMREMNFSLDTKGARAKILAL</sequence>
<feature type="domain" description="GHMP kinase C-terminal" evidence="7">
    <location>
        <begin position="224"/>
        <end position="303"/>
    </location>
</feature>
<keyword evidence="1" id="KW-0808">Transferase</keyword>
<dbReference type="SUPFAM" id="SSF55060">
    <property type="entry name" value="GHMP Kinase, C-terminal domain"/>
    <property type="match status" value="1"/>
</dbReference>
<feature type="domain" description="GHMP kinase N-terminal" evidence="6">
    <location>
        <begin position="77"/>
        <end position="154"/>
    </location>
</feature>
<dbReference type="GO" id="GO:0050201">
    <property type="term" value="F:fucokinase activity"/>
    <property type="evidence" value="ECO:0007669"/>
    <property type="project" value="TreeGrafter"/>
</dbReference>
<evidence type="ECO:0000259" key="6">
    <source>
        <dbReference type="Pfam" id="PF00288"/>
    </source>
</evidence>
<dbReference type="InterPro" id="IPR001174">
    <property type="entry name" value="HddA/FKP"/>
</dbReference>
<gene>
    <name evidence="8" type="ORF">A2W52_01720</name>
</gene>
<evidence type="ECO:0000256" key="2">
    <source>
        <dbReference type="ARBA" id="ARBA00022741"/>
    </source>
</evidence>
<dbReference type="PANTHER" id="PTHR32463">
    <property type="entry name" value="L-FUCOSE KINASE"/>
    <property type="match status" value="1"/>
</dbReference>
<dbReference type="PRINTS" id="PR00960">
    <property type="entry name" value="LMBPPROTEIN"/>
</dbReference>
<comment type="similarity">
    <text evidence="5">Belongs to the GHMP kinase family.</text>
</comment>
<dbReference type="GO" id="GO:0005524">
    <property type="term" value="F:ATP binding"/>
    <property type="evidence" value="ECO:0007669"/>
    <property type="project" value="UniProtKB-KW"/>
</dbReference>
<evidence type="ECO:0000256" key="5">
    <source>
        <dbReference type="ARBA" id="ARBA00038121"/>
    </source>
</evidence>
<evidence type="ECO:0000313" key="8">
    <source>
        <dbReference type="EMBL" id="OHA21123.1"/>
    </source>
</evidence>
<name>A0A1G2MBD5_9BACT</name>
<proteinExistence type="inferred from homology"/>
<dbReference type="Proteomes" id="UP000176493">
    <property type="component" value="Unassembled WGS sequence"/>
</dbReference>
<keyword evidence="4" id="KW-0067">ATP-binding</keyword>
<dbReference type="PIRSF" id="PIRSF036406">
    <property type="entry name" value="Hept_kin"/>
    <property type="match status" value="1"/>
</dbReference>
<evidence type="ECO:0000256" key="3">
    <source>
        <dbReference type="ARBA" id="ARBA00022777"/>
    </source>
</evidence>
<reference evidence="8 9" key="1">
    <citation type="journal article" date="2016" name="Nat. Commun.">
        <title>Thousands of microbial genomes shed light on interconnected biogeochemical processes in an aquifer system.</title>
        <authorList>
            <person name="Anantharaman K."/>
            <person name="Brown C.T."/>
            <person name="Hug L.A."/>
            <person name="Sharon I."/>
            <person name="Castelle C.J."/>
            <person name="Probst A.J."/>
            <person name="Thomas B.C."/>
            <person name="Singh A."/>
            <person name="Wilkins M.J."/>
            <person name="Karaoz U."/>
            <person name="Brodie E.L."/>
            <person name="Williams K.H."/>
            <person name="Hubbard S.S."/>
            <person name="Banfield J.F."/>
        </authorList>
    </citation>
    <scope>NUCLEOTIDE SEQUENCE [LARGE SCALE GENOMIC DNA]</scope>
</reference>
<evidence type="ECO:0000256" key="1">
    <source>
        <dbReference type="ARBA" id="ARBA00022679"/>
    </source>
</evidence>
<keyword evidence="3" id="KW-0418">Kinase</keyword>
<evidence type="ECO:0008006" key="10">
    <source>
        <dbReference type="Google" id="ProtNLM"/>
    </source>
</evidence>
<dbReference type="Pfam" id="PF00288">
    <property type="entry name" value="GHMP_kinases_N"/>
    <property type="match status" value="1"/>
</dbReference>
<dbReference type="Pfam" id="PF08544">
    <property type="entry name" value="GHMP_kinases_C"/>
    <property type="match status" value="1"/>
</dbReference>
<dbReference type="InterPro" id="IPR052203">
    <property type="entry name" value="GHMP_Kinase-Related"/>
</dbReference>
<dbReference type="SUPFAM" id="SSF54211">
    <property type="entry name" value="Ribosomal protein S5 domain 2-like"/>
    <property type="match status" value="1"/>
</dbReference>
<dbReference type="Gene3D" id="3.30.230.120">
    <property type="match status" value="1"/>
</dbReference>
<dbReference type="InterPro" id="IPR020568">
    <property type="entry name" value="Ribosomal_Su5_D2-typ_SF"/>
</dbReference>
<evidence type="ECO:0000313" key="9">
    <source>
        <dbReference type="Proteomes" id="UP000176493"/>
    </source>
</evidence>
<dbReference type="AlphaFoldDB" id="A0A1G2MBD5"/>
<dbReference type="InterPro" id="IPR014606">
    <property type="entry name" value="Heptose_7-P_kinase"/>
</dbReference>
<keyword evidence="2" id="KW-0547">Nucleotide-binding</keyword>
<dbReference type="GO" id="GO:0042352">
    <property type="term" value="P:GDP-L-fucose salvage"/>
    <property type="evidence" value="ECO:0007669"/>
    <property type="project" value="TreeGrafter"/>
</dbReference>
<dbReference type="PANTHER" id="PTHR32463:SF0">
    <property type="entry name" value="L-FUCOSE KINASE"/>
    <property type="match status" value="1"/>
</dbReference>
<dbReference type="InterPro" id="IPR013750">
    <property type="entry name" value="GHMP_kinase_C_dom"/>
</dbReference>
<protein>
    <recommendedName>
        <fullName evidence="10">Galactokinase</fullName>
    </recommendedName>
</protein>
<dbReference type="InterPro" id="IPR006204">
    <property type="entry name" value="GHMP_kinase_N_dom"/>
</dbReference>
<comment type="caution">
    <text evidence="8">The sequence shown here is derived from an EMBL/GenBank/DDBJ whole genome shotgun (WGS) entry which is preliminary data.</text>
</comment>
<evidence type="ECO:0000256" key="4">
    <source>
        <dbReference type="ARBA" id="ARBA00022840"/>
    </source>
</evidence>
<accession>A0A1G2MBD5</accession>
<organism evidence="8 9">
    <name type="scientific">Candidatus Taylorbacteria bacterium RIFCSPHIGHO2_02_49_25</name>
    <dbReference type="NCBI Taxonomy" id="1802305"/>
    <lineage>
        <taxon>Bacteria</taxon>
        <taxon>Candidatus Tayloriibacteriota</taxon>
    </lineage>
</organism>